<dbReference type="AlphaFoldDB" id="A0A3L8A7R8"/>
<comment type="caution">
    <text evidence="2">The sequence shown here is derived from an EMBL/GenBank/DDBJ whole genome shotgun (WGS) entry which is preliminary data.</text>
</comment>
<evidence type="ECO:0008006" key="4">
    <source>
        <dbReference type="Google" id="ProtNLM"/>
    </source>
</evidence>
<evidence type="ECO:0000256" key="1">
    <source>
        <dbReference type="SAM" id="SignalP"/>
    </source>
</evidence>
<organism evidence="2 3">
    <name type="scientific">Bacteroides acidifaciens</name>
    <dbReference type="NCBI Taxonomy" id="85831"/>
    <lineage>
        <taxon>Bacteria</taxon>
        <taxon>Pseudomonadati</taxon>
        <taxon>Bacteroidota</taxon>
        <taxon>Bacteroidia</taxon>
        <taxon>Bacteroidales</taxon>
        <taxon>Bacteroidaceae</taxon>
        <taxon>Bacteroides</taxon>
    </lineage>
</organism>
<dbReference type="STRING" id="1235814.GCA_000613385_00201"/>
<feature type="chain" id="PRO_5018142461" description="DUF1570 domain-containing protein" evidence="1">
    <location>
        <begin position="20"/>
        <end position="260"/>
    </location>
</feature>
<proteinExistence type="predicted"/>
<evidence type="ECO:0000313" key="3">
    <source>
        <dbReference type="Proteomes" id="UP000267159"/>
    </source>
</evidence>
<gene>
    <name evidence="2" type="ORF">D7Y07_09360</name>
</gene>
<accession>A0A3L8A7R8</accession>
<dbReference type="RefSeq" id="WP_121766155.1">
    <property type="nucleotide sequence ID" value="NZ_RAZM01000024.1"/>
</dbReference>
<name>A0A3L8A7R8_9BACE</name>
<dbReference type="EMBL" id="RAZM01000024">
    <property type="protein sequence ID" value="RLT80225.1"/>
    <property type="molecule type" value="Genomic_DNA"/>
</dbReference>
<dbReference type="Proteomes" id="UP000267159">
    <property type="component" value="Unassembled WGS sequence"/>
</dbReference>
<protein>
    <recommendedName>
        <fullName evidence="4">DUF1570 domain-containing protein</fullName>
    </recommendedName>
</protein>
<keyword evidence="1" id="KW-0732">Signal</keyword>
<feature type="signal peptide" evidence="1">
    <location>
        <begin position="1"/>
        <end position="19"/>
    </location>
</feature>
<evidence type="ECO:0000313" key="2">
    <source>
        <dbReference type="EMBL" id="RLT80225.1"/>
    </source>
</evidence>
<reference evidence="2 3" key="1">
    <citation type="submission" date="2018-09" db="EMBL/GenBank/DDBJ databases">
        <title>Murine metabolic-syndrome-specific gut microbial biobank.</title>
        <authorList>
            <person name="Liu C."/>
        </authorList>
    </citation>
    <scope>NUCLEOTIDE SEQUENCE [LARGE SCALE GENOMIC DNA]</scope>
    <source>
        <strain evidence="2 3">0.1X-D8-26</strain>
    </source>
</reference>
<sequence>MRAPFLLFSLFIFCGLLNAQTVKIEYAGDPLPDKDRRNIEEFISYEVNFYTQFGLPDTLTLQLHVFEDRKKAMEYLESVDIHLPLLFKASGIYSPKLQKAIILGREKGQERSLAIIYHELSHHFVRQILGKFPPSWLNEGLSEYFEHCKVTKKGLRHTFTEYEQGRIRTMYMLGEIDLLAFMNSGRGKFMKRQATDEQYSYILAHALVTFWIEKVPRDTMKKLIVSLQNKNDSSTVSERIDRVYPGGFQKFEKDFETAYK</sequence>